<dbReference type="FunFam" id="2.10.220.10:FF:000010">
    <property type="entry name" value="Receptor protein-tyrosine kinase"/>
    <property type="match status" value="1"/>
</dbReference>
<evidence type="ECO:0000256" key="31">
    <source>
        <dbReference type="PROSITE-ProRule" id="PRU10141"/>
    </source>
</evidence>
<dbReference type="InterPro" id="IPR000494">
    <property type="entry name" value="Rcpt_L-dom"/>
</dbReference>
<dbReference type="InterPro" id="IPR001245">
    <property type="entry name" value="Ser-Thr/Tyr_kinase_cat_dom"/>
</dbReference>
<dbReference type="InterPro" id="IPR009030">
    <property type="entry name" value="Growth_fac_rcpt_cys_sf"/>
</dbReference>
<dbReference type="InterPro" id="IPR006211">
    <property type="entry name" value="Furin-like_Cys-rich_dom"/>
</dbReference>
<dbReference type="InterPro" id="IPR032778">
    <property type="entry name" value="GF_recep_IV"/>
</dbReference>
<dbReference type="GO" id="GO:0005769">
    <property type="term" value="C:early endosome"/>
    <property type="evidence" value="ECO:0007669"/>
    <property type="project" value="UniProtKB-SubCell"/>
</dbReference>
<evidence type="ECO:0000256" key="4">
    <source>
        <dbReference type="ARBA" id="ARBA00004556"/>
    </source>
</evidence>
<dbReference type="CTD" id="2064"/>
<dbReference type="PROSITE" id="PS50011">
    <property type="entry name" value="PROTEIN_KINASE_DOM"/>
    <property type="match status" value="1"/>
</dbReference>
<dbReference type="FunFam" id="2.10.220.10:FF:000009">
    <property type="entry name" value="Receptor protein-tyrosine kinase"/>
    <property type="match status" value="1"/>
</dbReference>
<keyword evidence="36" id="KW-1185">Reference proteome</keyword>
<feature type="region of interest" description="Disordered" evidence="32">
    <location>
        <begin position="1054"/>
        <end position="1209"/>
    </location>
</feature>
<dbReference type="GO" id="GO:0008284">
    <property type="term" value="P:positive regulation of cell population proliferation"/>
    <property type="evidence" value="ECO:0007669"/>
    <property type="project" value="TreeGrafter"/>
</dbReference>
<dbReference type="GO" id="GO:0043235">
    <property type="term" value="C:receptor complex"/>
    <property type="evidence" value="ECO:0007669"/>
    <property type="project" value="TreeGrafter"/>
</dbReference>
<gene>
    <name evidence="37" type="primary">ERBB2</name>
</gene>
<dbReference type="EC" id="2.7.10.1" evidence="28"/>
<keyword evidence="14 28" id="KW-0067">ATP-binding</keyword>
<evidence type="ECO:0000256" key="10">
    <source>
        <dbReference type="ARBA" id="ARBA00022729"/>
    </source>
</evidence>
<dbReference type="GO" id="GO:0043410">
    <property type="term" value="P:positive regulation of MAPK cascade"/>
    <property type="evidence" value="ECO:0007669"/>
    <property type="project" value="TreeGrafter"/>
</dbReference>
<dbReference type="InterPro" id="IPR000719">
    <property type="entry name" value="Prot_kinase_dom"/>
</dbReference>
<dbReference type="SMART" id="SM00261">
    <property type="entry name" value="FU"/>
    <property type="match status" value="3"/>
</dbReference>
<dbReference type="FunFam" id="3.80.20.20:FF:000007">
    <property type="entry name" value="Receptor protein-tyrosine kinase"/>
    <property type="match status" value="1"/>
</dbReference>
<dbReference type="InterPro" id="IPR017441">
    <property type="entry name" value="Protein_kinase_ATP_BS"/>
</dbReference>
<feature type="chain" id="PRO_5035418453" description="Receptor protein-tyrosine kinase" evidence="34">
    <location>
        <begin position="23"/>
        <end position="1285"/>
    </location>
</feature>
<feature type="compositionally biased region" description="Polar residues" evidence="32">
    <location>
        <begin position="1263"/>
        <end position="1273"/>
    </location>
</feature>
<dbReference type="CDD" id="cd05109">
    <property type="entry name" value="PTKc_HER2"/>
    <property type="match status" value="1"/>
</dbReference>
<evidence type="ECO:0000256" key="13">
    <source>
        <dbReference type="ARBA" id="ARBA00022777"/>
    </source>
</evidence>
<dbReference type="Pfam" id="PF14843">
    <property type="entry name" value="GF_recep_IV"/>
    <property type="match status" value="1"/>
</dbReference>
<evidence type="ECO:0000256" key="5">
    <source>
        <dbReference type="ARBA" id="ARBA00022475"/>
    </source>
</evidence>
<evidence type="ECO:0000256" key="17">
    <source>
        <dbReference type="ARBA" id="ARBA00023136"/>
    </source>
</evidence>
<dbReference type="SUPFAM" id="SSF56112">
    <property type="entry name" value="Protein kinase-like (PK-like)"/>
    <property type="match status" value="1"/>
</dbReference>
<keyword evidence="25" id="KW-0966">Cell projection</keyword>
<dbReference type="Gene3D" id="4.10.1140.10">
    <property type="entry name" value="membrane-bound form of the juxtamembrane domain of the epidermal growth factor receptor like domain"/>
    <property type="match status" value="1"/>
</dbReference>
<evidence type="ECO:0000256" key="20">
    <source>
        <dbReference type="ARBA" id="ARBA00023159"/>
    </source>
</evidence>
<keyword evidence="9 33" id="KW-0812">Transmembrane</keyword>
<evidence type="ECO:0000256" key="19">
    <source>
        <dbReference type="ARBA" id="ARBA00023157"/>
    </source>
</evidence>
<keyword evidence="21" id="KW-0804">Transcription</keyword>
<dbReference type="PANTHER" id="PTHR24416">
    <property type="entry name" value="TYROSINE-PROTEIN KINASE RECEPTOR"/>
    <property type="match status" value="1"/>
</dbReference>
<keyword evidence="24" id="KW-0539">Nucleus</keyword>
<dbReference type="PRINTS" id="PR00109">
    <property type="entry name" value="TYRKINASE"/>
</dbReference>
<evidence type="ECO:0000256" key="30">
    <source>
        <dbReference type="PIRSR" id="PIRSR000619-2"/>
    </source>
</evidence>
<evidence type="ECO:0000256" key="15">
    <source>
        <dbReference type="ARBA" id="ARBA00022989"/>
    </source>
</evidence>
<evidence type="ECO:0000313" key="37">
    <source>
        <dbReference type="RefSeq" id="XP_044777482.1"/>
    </source>
</evidence>
<reference evidence="37" key="1">
    <citation type="submission" date="2025-08" db="UniProtKB">
        <authorList>
            <consortium name="RefSeq"/>
        </authorList>
    </citation>
    <scope>IDENTIFICATION</scope>
    <source>
        <tissue evidence="37">Blood</tissue>
    </source>
</reference>
<dbReference type="FunFam" id="1.10.510.10:FF:002828">
    <property type="entry name" value="Receptor tyrosine-protein kinase erbB-2"/>
    <property type="match status" value="1"/>
</dbReference>
<evidence type="ECO:0000256" key="27">
    <source>
        <dbReference type="ARBA" id="ARBA00051243"/>
    </source>
</evidence>
<keyword evidence="10 34" id="KW-0732">Signal</keyword>
<dbReference type="GeneID" id="110593180"/>
<dbReference type="PIRSF" id="PIRSF000619">
    <property type="entry name" value="TyrPK_EGF-R"/>
    <property type="match status" value="1"/>
</dbReference>
<keyword evidence="23" id="KW-0325">Glycoprotein</keyword>
<dbReference type="Pfam" id="PF07714">
    <property type="entry name" value="PK_Tyr_Ser-Thr"/>
    <property type="match status" value="1"/>
</dbReference>
<dbReference type="InterPro" id="IPR011009">
    <property type="entry name" value="Kinase-like_dom_sf"/>
</dbReference>
<feature type="signal peptide" evidence="34">
    <location>
        <begin position="1"/>
        <end position="22"/>
    </location>
</feature>
<dbReference type="FunFam" id="4.10.1140.10:FF:000001">
    <property type="entry name" value="Receptor protein-tyrosine kinase"/>
    <property type="match status" value="1"/>
</dbReference>
<feature type="domain" description="Protein kinase" evidence="35">
    <location>
        <begin position="745"/>
        <end position="1012"/>
    </location>
</feature>
<keyword evidence="17 28" id="KW-0472">Membrane</keyword>
<dbReference type="InterPro" id="IPR020635">
    <property type="entry name" value="Tyr_kinase_cat_dom"/>
</dbReference>
<evidence type="ECO:0000256" key="18">
    <source>
        <dbReference type="ARBA" id="ARBA00023137"/>
    </source>
</evidence>
<dbReference type="SUPFAM" id="SSF57184">
    <property type="entry name" value="Growth factor receptor domain"/>
    <property type="match status" value="2"/>
</dbReference>
<evidence type="ECO:0000256" key="9">
    <source>
        <dbReference type="ARBA" id="ARBA00022692"/>
    </source>
</evidence>
<sequence>MELAAWCRWGLLLALLPSGAAGTQVCTGTDMKLRLPASPETHLDMLRHLYQACQVVQGNLELTYLPANASLSFLQDIQEVQGYVLIAHSQVRQVPLQRLRIVRGTQLFEDNYALAVLDNGEPPEGGASEAGAAPGGLRELQLRGLTGVRGSHGRAEGARQERKALIITHPTEILKGGVLIQRNPQLCHQDTILWKDIFHKNNQLALMLIDTNRSRACPPCSPACKDPHCWGASSGDCQSLTRTVCAGGCARCKGPKPTDCCHEQCAAGCTGPKHSDCLACLHFNHSGICELHCPALVTYNTDTFESMPNPEGRYTFGASCVTACPYNYLSTDVGSCTLVCPLNNQEVTAEDGTQRCEKCSKPCARVCYGLGMEHLREVRAVTSANIQEFAGCKKVFGSLAFLPESFEGDPASNTAPLQPEQLRVFEALEELTGYLYISAWPDSLPNLSVFQNLRVIRGRVLHDGAYSLTLQGLGISWLGLRSLRELGSGLALIHRNARLCFIHTVPWDQLFRNPHQALLHSANRPEAECVGEGLACYPLCAHGHCWGPGPTQCVNCSQFLRGQECVEECRVLQGLPREYVKDRYCLPCHSECRPQNGSVTCFGAEADQCVACAHYKDPPFCVARCPSGVKPDLSFMPIWKFADEEGTCQPCPINCTHSCADLDERGCPAEQRASPVTSIIAAVVGILLAVVVGLVLGILIKRRRQKIRKYTMRRLLQETELVEPLTPSGAMPNQAQMRILKETELRKVKVLGSGAFGTVYKGIWIPDGENVKIPVAIKVLRENTSPKANKEILDEAYVMAGVGSPYVSRLLGICLTSTVQLVTQLMPYGCLLDHVREHRGRLGSQDLLNWCVQIAKGMSYLEDVRLVHRDLAARNVLVKSPNHVKITDFGLARLLDIDETEYHADGGKVPIKWMALESILRRRFTHQSDVWSYGVTVWELMTFGAKPYDGIPAREIPDLLEKGERLPQPPICTIDVYMIMVKCWMIDSECRPRFRELVAEFSRMARDPQRFVVIQNEDLGPASPLDSTFYRSLLEDDDMGDLVDAEEYLVPQQGFFCPDPAPGAGGPAHHRHRSSSTRSGGGEVSQGLEPSEEEPPKSPLAPSDGAGSDVFDGDLGMGAAKGLHSLPPQDPSPLQRYSEDPTVPLPPETDGYVAPLTCSPQPEYVNQPEVWPQPPSPLEGSLPPSRPAGATLERPKTLSPKTLSPGKNGVVKDVFAFGSAVENPEYLAPRGRAPPQPHPPPAFSPAFDNLYYWDQDPSERGSPPSTFEGTPTAENPEYLGLDVPV</sequence>
<dbReference type="GO" id="GO:0005524">
    <property type="term" value="F:ATP binding"/>
    <property type="evidence" value="ECO:0007669"/>
    <property type="project" value="UniProtKB-UniRule"/>
</dbReference>
<comment type="subcellular location">
    <subcellularLocation>
        <location evidence="2">Cell projection</location>
        <location evidence="2">Ruffle membrane</location>
        <topology evidence="2">Single-pass type I membrane protein</topology>
    </subcellularLocation>
    <subcellularLocation>
        <location evidence="4">Cytoplasm</location>
        <location evidence="4">Perinuclear region</location>
    </subcellularLocation>
    <subcellularLocation>
        <location evidence="3">Early endosome</location>
    </subcellularLocation>
    <subcellularLocation>
        <location evidence="1">Nucleus</location>
    </subcellularLocation>
</comment>
<keyword evidence="6" id="KW-0963">Cytoplasm</keyword>
<evidence type="ECO:0000256" key="32">
    <source>
        <dbReference type="SAM" id="MobiDB-lite"/>
    </source>
</evidence>
<feature type="active site" description="Proton acceptor" evidence="29">
    <location>
        <position position="870"/>
    </location>
</feature>
<keyword evidence="11 28" id="KW-0547">Nucleotide-binding</keyword>
<dbReference type="Gene3D" id="1.20.5.100">
    <property type="entry name" value="Cytochrome c1, transmembrane anchor, C-terminal"/>
    <property type="match status" value="1"/>
</dbReference>
<dbReference type="InterPro" id="IPR008266">
    <property type="entry name" value="Tyr_kinase_AS"/>
</dbReference>
<keyword evidence="20" id="KW-0010">Activator</keyword>
<evidence type="ECO:0000256" key="22">
    <source>
        <dbReference type="ARBA" id="ARBA00023170"/>
    </source>
</evidence>
<dbReference type="GO" id="GO:0005634">
    <property type="term" value="C:nucleus"/>
    <property type="evidence" value="ECO:0007669"/>
    <property type="project" value="UniProtKB-SubCell"/>
</dbReference>
<evidence type="ECO:0000256" key="34">
    <source>
        <dbReference type="SAM" id="SignalP"/>
    </source>
</evidence>
<dbReference type="Pfam" id="PF01030">
    <property type="entry name" value="Recep_L_domain"/>
    <property type="match status" value="2"/>
</dbReference>
<dbReference type="Gene3D" id="3.80.20.20">
    <property type="entry name" value="Receptor L-domain"/>
    <property type="match status" value="2"/>
</dbReference>
<dbReference type="Pfam" id="PF00757">
    <property type="entry name" value="Furin-like"/>
    <property type="match status" value="1"/>
</dbReference>
<feature type="transmembrane region" description="Helical" evidence="33">
    <location>
        <begin position="679"/>
        <end position="700"/>
    </location>
</feature>
<dbReference type="Proteomes" id="UP000248481">
    <property type="component" value="Chromosome 15"/>
</dbReference>
<dbReference type="Gene3D" id="3.30.200.20">
    <property type="entry name" value="Phosphorylase Kinase, domain 1"/>
    <property type="match status" value="1"/>
</dbReference>
<dbReference type="SMART" id="SM00219">
    <property type="entry name" value="TyrKc"/>
    <property type="match status" value="1"/>
</dbReference>
<protein>
    <recommendedName>
        <fullName evidence="28">Receptor protein-tyrosine kinase</fullName>
        <ecNumber evidence="28">2.7.10.1</ecNumber>
    </recommendedName>
</protein>
<evidence type="ECO:0000256" key="6">
    <source>
        <dbReference type="ARBA" id="ARBA00022490"/>
    </source>
</evidence>
<feature type="compositionally biased region" description="Pro residues" evidence="32">
    <location>
        <begin position="1232"/>
        <end position="1243"/>
    </location>
</feature>
<dbReference type="GO" id="GO:0043066">
    <property type="term" value="P:negative regulation of apoptotic process"/>
    <property type="evidence" value="ECO:0007669"/>
    <property type="project" value="TreeGrafter"/>
</dbReference>
<keyword evidence="13 28" id="KW-0418">Kinase</keyword>
<dbReference type="CDD" id="cd00064">
    <property type="entry name" value="FU"/>
    <property type="match status" value="3"/>
</dbReference>
<evidence type="ECO:0000256" key="12">
    <source>
        <dbReference type="ARBA" id="ARBA00022753"/>
    </source>
</evidence>
<evidence type="ECO:0000256" key="21">
    <source>
        <dbReference type="ARBA" id="ARBA00023163"/>
    </source>
</evidence>
<dbReference type="InterPro" id="IPR036941">
    <property type="entry name" value="Rcpt_L-dom_sf"/>
</dbReference>
<evidence type="ECO:0000256" key="2">
    <source>
        <dbReference type="ARBA" id="ARBA00004199"/>
    </source>
</evidence>
<keyword evidence="22 28" id="KW-0675">Receptor</keyword>
<evidence type="ECO:0000256" key="33">
    <source>
        <dbReference type="SAM" id="Phobius"/>
    </source>
</evidence>
<evidence type="ECO:0000259" key="35">
    <source>
        <dbReference type="PROSITE" id="PS50011"/>
    </source>
</evidence>
<evidence type="ECO:0000256" key="8">
    <source>
        <dbReference type="ARBA" id="ARBA00022679"/>
    </source>
</evidence>
<keyword evidence="16" id="KW-0805">Transcription regulation</keyword>
<dbReference type="PANTHER" id="PTHR24416:SF137">
    <property type="entry name" value="RECEPTOR TYROSINE-PROTEIN KINASE ERBB-2"/>
    <property type="match status" value="1"/>
</dbReference>
<evidence type="ECO:0000256" key="7">
    <source>
        <dbReference type="ARBA" id="ARBA00022553"/>
    </source>
</evidence>
<dbReference type="InterPro" id="IPR049328">
    <property type="entry name" value="TM_ErbB1"/>
</dbReference>
<evidence type="ECO:0000313" key="36">
    <source>
        <dbReference type="Proteomes" id="UP000248481"/>
    </source>
</evidence>
<dbReference type="GO" id="GO:0030182">
    <property type="term" value="P:neuron differentiation"/>
    <property type="evidence" value="ECO:0007669"/>
    <property type="project" value="TreeGrafter"/>
</dbReference>
<evidence type="ECO:0000256" key="25">
    <source>
        <dbReference type="ARBA" id="ARBA00023273"/>
    </source>
</evidence>
<feature type="region of interest" description="Disordered" evidence="32">
    <location>
        <begin position="1227"/>
        <end position="1285"/>
    </location>
</feature>
<keyword evidence="19" id="KW-1015">Disulfide bond</keyword>
<comment type="similarity">
    <text evidence="28">Belongs to the protein kinase superfamily. Tyr protein kinase family. EGF receptor subfamily.</text>
</comment>
<evidence type="ECO:0000256" key="23">
    <source>
        <dbReference type="ARBA" id="ARBA00023180"/>
    </source>
</evidence>
<dbReference type="Gene3D" id="1.10.510.10">
    <property type="entry name" value="Transferase(Phosphotransferase) domain 1"/>
    <property type="match status" value="1"/>
</dbReference>
<dbReference type="GO" id="GO:0032587">
    <property type="term" value="C:ruffle membrane"/>
    <property type="evidence" value="ECO:0007669"/>
    <property type="project" value="UniProtKB-SubCell"/>
</dbReference>
<comment type="function">
    <text evidence="26">In the nucleus is involved in transcriptional regulation. Associates with the 5'-TCAAATTC-3' sequence in the PTGS2/COX-2 promoter and activates its transcription. Implicated in transcriptional activation of CDKN1A; the function involves STAT3 and SRC. Involved in the transcription of rRNA genes by RNA Pol I and enhances protein synthesis and cell growth.</text>
</comment>
<keyword evidence="12" id="KW-0967">Endosome</keyword>
<accession>A0A8M1MUF1</accession>
<dbReference type="FunFam" id="1.20.5.100:FF:000007">
    <property type="entry name" value="Receptor protein-tyrosine kinase"/>
    <property type="match status" value="1"/>
</dbReference>
<keyword evidence="7" id="KW-0597">Phosphoprotein</keyword>
<dbReference type="InterPro" id="IPR006212">
    <property type="entry name" value="Furin_repeat"/>
</dbReference>
<dbReference type="GO" id="GO:0038128">
    <property type="term" value="P:ERBB2 signaling pathway"/>
    <property type="evidence" value="ECO:0007669"/>
    <property type="project" value="UniProtKB-ARBA"/>
</dbReference>
<evidence type="ECO:0000256" key="29">
    <source>
        <dbReference type="PIRSR" id="PIRSR000619-1"/>
    </source>
</evidence>
<dbReference type="GO" id="GO:0009925">
    <property type="term" value="C:basal plasma membrane"/>
    <property type="evidence" value="ECO:0007669"/>
    <property type="project" value="TreeGrafter"/>
</dbReference>
<dbReference type="FunFam" id="3.30.200.20:FF:000184">
    <property type="entry name" value="Receptor protein-tyrosine kinase"/>
    <property type="match status" value="1"/>
</dbReference>
<keyword evidence="8 28" id="KW-0808">Transferase</keyword>
<keyword evidence="5" id="KW-1003">Cell membrane</keyword>
<dbReference type="Gene3D" id="2.10.220.10">
    <property type="entry name" value="Hormone Receptor, Insulin-like Growth Factor Receptor 1, Chain A, domain 2"/>
    <property type="match status" value="3"/>
</dbReference>
<feature type="binding site" evidence="30 31">
    <location>
        <position position="778"/>
    </location>
    <ligand>
        <name>ATP</name>
        <dbReference type="ChEBI" id="CHEBI:30616"/>
    </ligand>
</feature>
<evidence type="ECO:0000256" key="28">
    <source>
        <dbReference type="PIRNR" id="PIRNR000619"/>
    </source>
</evidence>
<organism evidence="36 37">
    <name type="scientific">Neomonachus schauinslandi</name>
    <name type="common">Hawaiian monk seal</name>
    <name type="synonym">Monachus schauinslandi</name>
    <dbReference type="NCBI Taxonomy" id="29088"/>
    <lineage>
        <taxon>Eukaryota</taxon>
        <taxon>Metazoa</taxon>
        <taxon>Chordata</taxon>
        <taxon>Craniata</taxon>
        <taxon>Vertebrata</taxon>
        <taxon>Euteleostomi</taxon>
        <taxon>Mammalia</taxon>
        <taxon>Eutheria</taxon>
        <taxon>Laurasiatheria</taxon>
        <taxon>Carnivora</taxon>
        <taxon>Caniformia</taxon>
        <taxon>Pinnipedia</taxon>
        <taxon>Phocidae</taxon>
        <taxon>Monachinae</taxon>
        <taxon>Monachini</taxon>
        <taxon>Neomonachus</taxon>
    </lineage>
</organism>
<evidence type="ECO:0000256" key="3">
    <source>
        <dbReference type="ARBA" id="ARBA00004412"/>
    </source>
</evidence>
<dbReference type="RefSeq" id="XP_044777482.1">
    <property type="nucleotide sequence ID" value="XM_044921547.1"/>
</dbReference>
<dbReference type="InterPro" id="IPR016245">
    <property type="entry name" value="Tyr_kinase_EGF/ERB/XmrK_rcpt"/>
</dbReference>
<name>A0A8M1MUF1_NEOSC</name>
<keyword evidence="15 33" id="KW-1133">Transmembrane helix</keyword>
<evidence type="ECO:0000256" key="26">
    <source>
        <dbReference type="ARBA" id="ARBA00037619"/>
    </source>
</evidence>
<evidence type="ECO:0000256" key="16">
    <source>
        <dbReference type="ARBA" id="ARBA00023015"/>
    </source>
</evidence>
<dbReference type="Pfam" id="PF21314">
    <property type="entry name" value="TM_ErbB1"/>
    <property type="match status" value="1"/>
</dbReference>
<comment type="catalytic activity">
    <reaction evidence="27">
        <text>L-tyrosyl-[protein] + ATP = O-phospho-L-tyrosyl-[protein] + ADP + H(+)</text>
        <dbReference type="Rhea" id="RHEA:10596"/>
        <dbReference type="Rhea" id="RHEA-COMP:10136"/>
        <dbReference type="Rhea" id="RHEA-COMP:20101"/>
        <dbReference type="ChEBI" id="CHEBI:15378"/>
        <dbReference type="ChEBI" id="CHEBI:30616"/>
        <dbReference type="ChEBI" id="CHEBI:46858"/>
        <dbReference type="ChEBI" id="CHEBI:61978"/>
        <dbReference type="ChEBI" id="CHEBI:456216"/>
        <dbReference type="EC" id="2.7.10.1"/>
    </reaction>
</comment>
<proteinExistence type="inferred from homology"/>
<feature type="binding site" evidence="30">
    <location>
        <begin position="751"/>
        <end position="759"/>
    </location>
    <ligand>
        <name>ATP</name>
        <dbReference type="ChEBI" id="CHEBI:30616"/>
    </ligand>
</feature>
<dbReference type="PROSITE" id="PS00107">
    <property type="entry name" value="PROTEIN_KINASE_ATP"/>
    <property type="match status" value="1"/>
</dbReference>
<evidence type="ECO:0000256" key="11">
    <source>
        <dbReference type="ARBA" id="ARBA00022741"/>
    </source>
</evidence>
<dbReference type="InterPro" id="IPR050122">
    <property type="entry name" value="RTK"/>
</dbReference>
<keyword evidence="18 28" id="KW-0829">Tyrosine-protein kinase</keyword>
<evidence type="ECO:0000256" key="1">
    <source>
        <dbReference type="ARBA" id="ARBA00004123"/>
    </source>
</evidence>
<dbReference type="GO" id="GO:0048471">
    <property type="term" value="C:perinuclear region of cytoplasm"/>
    <property type="evidence" value="ECO:0007669"/>
    <property type="project" value="UniProtKB-SubCell"/>
</dbReference>
<dbReference type="CDD" id="cd12094">
    <property type="entry name" value="TM_ErbB2"/>
    <property type="match status" value="1"/>
</dbReference>
<evidence type="ECO:0000256" key="14">
    <source>
        <dbReference type="ARBA" id="ARBA00022840"/>
    </source>
</evidence>
<evidence type="ECO:0000256" key="24">
    <source>
        <dbReference type="ARBA" id="ARBA00023242"/>
    </source>
</evidence>
<dbReference type="SUPFAM" id="SSF52058">
    <property type="entry name" value="L domain-like"/>
    <property type="match status" value="2"/>
</dbReference>
<dbReference type="GO" id="GO:0004714">
    <property type="term" value="F:transmembrane receptor protein tyrosine kinase activity"/>
    <property type="evidence" value="ECO:0007669"/>
    <property type="project" value="UniProtKB-EC"/>
</dbReference>
<dbReference type="PROSITE" id="PS00109">
    <property type="entry name" value="PROTEIN_KINASE_TYR"/>
    <property type="match status" value="1"/>
</dbReference>